<reference evidence="2" key="1">
    <citation type="journal article" date="2020" name="Stud. Mycol.">
        <title>101 Dothideomycetes genomes: a test case for predicting lifestyles and emergence of pathogens.</title>
        <authorList>
            <person name="Haridas S."/>
            <person name="Albert R."/>
            <person name="Binder M."/>
            <person name="Bloem J."/>
            <person name="Labutti K."/>
            <person name="Salamov A."/>
            <person name="Andreopoulos B."/>
            <person name="Baker S."/>
            <person name="Barry K."/>
            <person name="Bills G."/>
            <person name="Bluhm B."/>
            <person name="Cannon C."/>
            <person name="Castanera R."/>
            <person name="Culley D."/>
            <person name="Daum C."/>
            <person name="Ezra D."/>
            <person name="Gonzalez J."/>
            <person name="Henrissat B."/>
            <person name="Kuo A."/>
            <person name="Liang C."/>
            <person name="Lipzen A."/>
            <person name="Lutzoni F."/>
            <person name="Magnuson J."/>
            <person name="Mondo S."/>
            <person name="Nolan M."/>
            <person name="Ohm R."/>
            <person name="Pangilinan J."/>
            <person name="Park H.-J."/>
            <person name="Ramirez L."/>
            <person name="Alfaro M."/>
            <person name="Sun H."/>
            <person name="Tritt A."/>
            <person name="Yoshinaga Y."/>
            <person name="Zwiers L.-H."/>
            <person name="Turgeon B."/>
            <person name="Goodwin S."/>
            <person name="Spatafora J."/>
            <person name="Crous P."/>
            <person name="Grigoriev I."/>
        </authorList>
    </citation>
    <scope>NUCLEOTIDE SEQUENCE</scope>
    <source>
        <strain evidence="2">CBS 122681</strain>
    </source>
</reference>
<dbReference type="AlphaFoldDB" id="A0A6A6TK30"/>
<feature type="compositionally biased region" description="Low complexity" evidence="1">
    <location>
        <begin position="61"/>
        <end position="74"/>
    </location>
</feature>
<evidence type="ECO:0000256" key="1">
    <source>
        <dbReference type="SAM" id="MobiDB-lite"/>
    </source>
</evidence>
<evidence type="ECO:0008006" key="4">
    <source>
        <dbReference type="Google" id="ProtNLM"/>
    </source>
</evidence>
<accession>A0A6A6TK30</accession>
<feature type="compositionally biased region" description="Basic and acidic residues" evidence="1">
    <location>
        <begin position="196"/>
        <end position="210"/>
    </location>
</feature>
<organism evidence="2 3">
    <name type="scientific">Lophiostoma macrostomum CBS 122681</name>
    <dbReference type="NCBI Taxonomy" id="1314788"/>
    <lineage>
        <taxon>Eukaryota</taxon>
        <taxon>Fungi</taxon>
        <taxon>Dikarya</taxon>
        <taxon>Ascomycota</taxon>
        <taxon>Pezizomycotina</taxon>
        <taxon>Dothideomycetes</taxon>
        <taxon>Pleosporomycetidae</taxon>
        <taxon>Pleosporales</taxon>
        <taxon>Lophiostomataceae</taxon>
        <taxon>Lophiostoma</taxon>
    </lineage>
</organism>
<keyword evidence="3" id="KW-1185">Reference proteome</keyword>
<evidence type="ECO:0000313" key="2">
    <source>
        <dbReference type="EMBL" id="KAF2660389.1"/>
    </source>
</evidence>
<dbReference type="OrthoDB" id="3555317at2759"/>
<feature type="region of interest" description="Disordered" evidence="1">
    <location>
        <begin position="190"/>
        <end position="234"/>
    </location>
</feature>
<feature type="compositionally biased region" description="Acidic residues" evidence="1">
    <location>
        <begin position="1"/>
        <end position="12"/>
    </location>
</feature>
<evidence type="ECO:0000313" key="3">
    <source>
        <dbReference type="Proteomes" id="UP000799324"/>
    </source>
</evidence>
<name>A0A6A6TK30_9PLEO</name>
<proteinExistence type="predicted"/>
<dbReference type="PANTHER" id="PTHR40618">
    <property type="entry name" value="B-ZIP TRANSCRIPTION FACTOR (EUROFUNG)-RELATED"/>
    <property type="match status" value="1"/>
</dbReference>
<dbReference type="EMBL" id="MU004300">
    <property type="protein sequence ID" value="KAF2660389.1"/>
    <property type="molecule type" value="Genomic_DNA"/>
</dbReference>
<feature type="compositionally biased region" description="Low complexity" evidence="1">
    <location>
        <begin position="221"/>
        <end position="232"/>
    </location>
</feature>
<protein>
    <recommendedName>
        <fullName evidence="4">BZIP domain-containing protein</fullName>
    </recommendedName>
</protein>
<dbReference type="PANTHER" id="PTHR40618:SF1">
    <property type="entry name" value="B-ZIP TRANSCRIPTION FACTOR (EUROFUNG)"/>
    <property type="match status" value="1"/>
</dbReference>
<feature type="compositionally biased region" description="Basic and acidic residues" evidence="1">
    <location>
        <begin position="46"/>
        <end position="60"/>
    </location>
</feature>
<feature type="region of interest" description="Disordered" evidence="1">
    <location>
        <begin position="1"/>
        <end position="119"/>
    </location>
</feature>
<gene>
    <name evidence="2" type="ORF">K491DRAFT_711881</name>
</gene>
<dbReference type="Proteomes" id="UP000799324">
    <property type="component" value="Unassembled WGS sequence"/>
</dbReference>
<sequence>MEDNEQPDAELEVAERRPRPTGRGMGYGLWLDPFINDIDMDSSKSASRETSTEQLQDPRHSASASASASNSMEPSPGPETRRRGRPRVSAVRNDSAIEKRRAQVRNAQRTYQKRKDNAAQTVNQRCDELLETLSTLSTEVEEMLRVASKAGTLERRDDLGAQMRKLSSTYDAVINSACVTPELRLLQVKNHKRRAEHQSTESFRIDHPSEDSDSNATTPKAAPGGSASGGSALHIDPSTVDLSLVRGDGSTMIQSFRGLTSKNDAFRGRSIFDIVEERQAQFRNSNNASR</sequence>
<dbReference type="Gene3D" id="1.20.5.170">
    <property type="match status" value="1"/>
</dbReference>